<dbReference type="EMBL" id="CM029042">
    <property type="protein sequence ID" value="KAG2621331.1"/>
    <property type="molecule type" value="Genomic_DNA"/>
</dbReference>
<accession>A0A8T0UBA6</accession>
<evidence type="ECO:0000313" key="1">
    <source>
        <dbReference type="EMBL" id="KAG2621331.1"/>
    </source>
</evidence>
<sequence>MVVLTSWCLWKERNRRTFDHQDRTVSELLALISDEVARWCLAGYHHLYPVVDTFGRIPGRELVIL</sequence>
<reference evidence="1" key="1">
    <citation type="submission" date="2020-05" db="EMBL/GenBank/DDBJ databases">
        <title>WGS assembly of Panicum virgatum.</title>
        <authorList>
            <person name="Lovell J.T."/>
            <person name="Jenkins J."/>
            <person name="Shu S."/>
            <person name="Juenger T.E."/>
            <person name="Schmutz J."/>
        </authorList>
    </citation>
    <scope>NUCLEOTIDE SEQUENCE</scope>
    <source>
        <strain evidence="1">AP13</strain>
    </source>
</reference>
<name>A0A8T0UBA6_PANVG</name>
<organism evidence="1 2">
    <name type="scientific">Panicum virgatum</name>
    <name type="common">Blackwell switchgrass</name>
    <dbReference type="NCBI Taxonomy" id="38727"/>
    <lineage>
        <taxon>Eukaryota</taxon>
        <taxon>Viridiplantae</taxon>
        <taxon>Streptophyta</taxon>
        <taxon>Embryophyta</taxon>
        <taxon>Tracheophyta</taxon>
        <taxon>Spermatophyta</taxon>
        <taxon>Magnoliopsida</taxon>
        <taxon>Liliopsida</taxon>
        <taxon>Poales</taxon>
        <taxon>Poaceae</taxon>
        <taxon>PACMAD clade</taxon>
        <taxon>Panicoideae</taxon>
        <taxon>Panicodae</taxon>
        <taxon>Paniceae</taxon>
        <taxon>Panicinae</taxon>
        <taxon>Panicum</taxon>
        <taxon>Panicum sect. Hiantes</taxon>
    </lineage>
</organism>
<dbReference type="AlphaFoldDB" id="A0A8T0UBA6"/>
<gene>
    <name evidence="1" type="ORF">PVAP13_3NG247889</name>
</gene>
<dbReference type="Proteomes" id="UP000823388">
    <property type="component" value="Chromosome 3N"/>
</dbReference>
<proteinExistence type="predicted"/>
<comment type="caution">
    <text evidence="1">The sequence shown here is derived from an EMBL/GenBank/DDBJ whole genome shotgun (WGS) entry which is preliminary data.</text>
</comment>
<protein>
    <submittedName>
        <fullName evidence="1">Uncharacterized protein</fullName>
    </submittedName>
</protein>
<keyword evidence="2" id="KW-1185">Reference proteome</keyword>
<evidence type="ECO:0000313" key="2">
    <source>
        <dbReference type="Proteomes" id="UP000823388"/>
    </source>
</evidence>